<evidence type="ECO:0000313" key="1">
    <source>
        <dbReference type="EMBL" id="MST97689.1"/>
    </source>
</evidence>
<dbReference type="InterPro" id="IPR007553">
    <property type="entry name" value="2-thiour_desulf"/>
</dbReference>
<accession>A0A844G5S2</accession>
<protein>
    <submittedName>
        <fullName evidence="1">DUF523 domain-containing protein</fullName>
    </submittedName>
</protein>
<dbReference type="RefSeq" id="WP_106054375.1">
    <property type="nucleotide sequence ID" value="NZ_VUNS01000011.1"/>
</dbReference>
<dbReference type="AlphaFoldDB" id="A0A844G5S2"/>
<organism evidence="1 2">
    <name type="scientific">Victivallis lenta</name>
    <dbReference type="NCBI Taxonomy" id="2606640"/>
    <lineage>
        <taxon>Bacteria</taxon>
        <taxon>Pseudomonadati</taxon>
        <taxon>Lentisphaerota</taxon>
        <taxon>Lentisphaeria</taxon>
        <taxon>Victivallales</taxon>
        <taxon>Victivallaceae</taxon>
        <taxon>Victivallis</taxon>
    </lineage>
</organism>
<proteinExistence type="predicted"/>
<dbReference type="Pfam" id="PF04463">
    <property type="entry name" value="2-thiour_desulf"/>
    <property type="match status" value="1"/>
</dbReference>
<keyword evidence="2" id="KW-1185">Reference proteome</keyword>
<reference evidence="1 2" key="1">
    <citation type="submission" date="2019-08" db="EMBL/GenBank/DDBJ databases">
        <title>In-depth cultivation of the pig gut microbiome towards novel bacterial diversity and tailored functional studies.</title>
        <authorList>
            <person name="Wylensek D."/>
            <person name="Hitch T.C.A."/>
            <person name="Clavel T."/>
        </authorList>
    </citation>
    <scope>NUCLEOTIDE SEQUENCE [LARGE SCALE GENOMIC DNA]</scope>
    <source>
        <strain evidence="1 2">BBE-744-WT-12</strain>
    </source>
</reference>
<gene>
    <name evidence="1" type="ORF">FYJ85_11635</name>
</gene>
<name>A0A844G5S2_9BACT</name>
<dbReference type="Proteomes" id="UP000435649">
    <property type="component" value="Unassembled WGS sequence"/>
</dbReference>
<comment type="caution">
    <text evidence="1">The sequence shown here is derived from an EMBL/GenBank/DDBJ whole genome shotgun (WGS) entry which is preliminary data.</text>
</comment>
<dbReference type="PANTHER" id="PTHR30087">
    <property type="entry name" value="INNER MEMBRANE PROTEIN"/>
    <property type="match status" value="1"/>
</dbReference>
<evidence type="ECO:0000313" key="2">
    <source>
        <dbReference type="Proteomes" id="UP000435649"/>
    </source>
</evidence>
<dbReference type="EMBL" id="VUNS01000011">
    <property type="protein sequence ID" value="MST97689.1"/>
    <property type="molecule type" value="Genomic_DNA"/>
</dbReference>
<dbReference type="PANTHER" id="PTHR30087:SF0">
    <property type="entry name" value="INNER MEMBRANE PROTEIN"/>
    <property type="match status" value="1"/>
</dbReference>
<sequence length="164" mass="17647">MLKPKVGISACLLGRRVRYDGRDKFDPLPAEVLAGRIEWVPVCPEVESGLPVPREPIQLEGDPAAPELRGVRSHAELTGMMCAFCERRAAELDGLSGFVFKSRSPSCGLAVPVYGADGAAAGSAPGFFAAAWRKRYPGLPAVEAEALHDETCLRRFLAALQIEK</sequence>